<evidence type="ECO:0000313" key="2">
    <source>
        <dbReference type="EMBL" id="QHT92851.1"/>
    </source>
</evidence>
<organism evidence="2">
    <name type="scientific">viral metagenome</name>
    <dbReference type="NCBI Taxonomy" id="1070528"/>
    <lineage>
        <taxon>unclassified sequences</taxon>
        <taxon>metagenomes</taxon>
        <taxon>organismal metagenomes</taxon>
    </lineage>
</organism>
<protein>
    <submittedName>
        <fullName evidence="2">Uncharacterized protein</fullName>
    </submittedName>
</protein>
<reference evidence="2" key="1">
    <citation type="journal article" date="2020" name="Nature">
        <title>Giant virus diversity and host interactions through global metagenomics.</title>
        <authorList>
            <person name="Schulz F."/>
            <person name="Roux S."/>
            <person name="Paez-Espino D."/>
            <person name="Jungbluth S."/>
            <person name="Walsh D.A."/>
            <person name="Denef V.J."/>
            <person name="McMahon K.D."/>
            <person name="Konstantinidis K.T."/>
            <person name="Eloe-Fadrosh E.A."/>
            <person name="Kyrpides N.C."/>
            <person name="Woyke T."/>
        </authorList>
    </citation>
    <scope>NUCLEOTIDE SEQUENCE</scope>
    <source>
        <strain evidence="2">GVMAG-M-3300023184-89</strain>
    </source>
</reference>
<evidence type="ECO:0000256" key="1">
    <source>
        <dbReference type="SAM" id="MobiDB-lite"/>
    </source>
</evidence>
<dbReference type="AlphaFoldDB" id="A0A6C0IHY9"/>
<proteinExistence type="predicted"/>
<accession>A0A6C0IHY9</accession>
<name>A0A6C0IHY9_9ZZZZ</name>
<sequence length="189" mass="21492">MAHQNEKIEISNVTREFIVDKLVEPYYRDMVKTTINGKKWWRTMGITLETCSKLMVALGGIFSFSAGFYHDDTLSFVSGSISCLSLALLQIASFSYKENKKQGDELNILLKKLNLDTVPTMPRSEDQAVSSQRQQVYSAYQPLQSPQRGLNRMDTVTYVDNITPPRRNSLNYPLHANNNNNTDLDSTML</sequence>
<feature type="region of interest" description="Disordered" evidence="1">
    <location>
        <begin position="167"/>
        <end position="189"/>
    </location>
</feature>
<dbReference type="EMBL" id="MN740194">
    <property type="protein sequence ID" value="QHT92851.1"/>
    <property type="molecule type" value="Genomic_DNA"/>
</dbReference>